<proteinExistence type="predicted"/>
<dbReference type="Pfam" id="PF11313">
    <property type="entry name" value="DUF3116"/>
    <property type="match status" value="1"/>
</dbReference>
<comment type="caution">
    <text evidence="1">The sequence shown here is derived from an EMBL/GenBank/DDBJ whole genome shotgun (WGS) entry which is preliminary data.</text>
</comment>
<sequence length="90" mass="10888">MTFENKELLKDVLLFAKNVDTKINDMSLEVIDFRELRKYTKNEVLLTLYWLEENGYLARNNKLTEKRYSLTLKGDLLYERFSNNIEMKEE</sequence>
<organism evidence="1 2">
    <name type="scientific">Listeria ivanovii</name>
    <dbReference type="NCBI Taxonomy" id="1638"/>
    <lineage>
        <taxon>Bacteria</taxon>
        <taxon>Bacillati</taxon>
        <taxon>Bacillota</taxon>
        <taxon>Bacilli</taxon>
        <taxon>Bacillales</taxon>
        <taxon>Listeriaceae</taxon>
        <taxon>Listeria</taxon>
    </lineage>
</organism>
<reference evidence="1 2" key="1">
    <citation type="submission" date="2016-10" db="EMBL/GenBank/DDBJ databases">
        <authorList>
            <person name="Varghese N."/>
            <person name="Submissions S."/>
        </authorList>
    </citation>
    <scope>NUCLEOTIDE SEQUENCE [LARGE SCALE GENOMIC DNA]</scope>
    <source>
        <strain evidence="1 2">ATCC 49954</strain>
    </source>
</reference>
<dbReference type="AlphaFoldDB" id="A0AAX2DPS5"/>
<dbReference type="RefSeq" id="WP_003720565.1">
    <property type="nucleotide sequence ID" value="NZ_FNMX01000006.1"/>
</dbReference>
<evidence type="ECO:0008006" key="3">
    <source>
        <dbReference type="Google" id="ProtNLM"/>
    </source>
</evidence>
<dbReference type="EMBL" id="FNMX01000006">
    <property type="protein sequence ID" value="SDW77321.1"/>
    <property type="molecule type" value="Genomic_DNA"/>
</dbReference>
<accession>A0AAX2DPS5</accession>
<evidence type="ECO:0000313" key="1">
    <source>
        <dbReference type="EMBL" id="SDW77321.1"/>
    </source>
</evidence>
<evidence type="ECO:0000313" key="2">
    <source>
        <dbReference type="Proteomes" id="UP000183610"/>
    </source>
</evidence>
<dbReference type="InterPro" id="IPR021464">
    <property type="entry name" value="DUF3116"/>
</dbReference>
<gene>
    <name evidence="1" type="ORF">SAMN05421782_106154</name>
</gene>
<name>A0AAX2DPS5_LISIV</name>
<protein>
    <recommendedName>
        <fullName evidence="3">DUF3116 domain-containing protein</fullName>
    </recommendedName>
</protein>
<dbReference type="Proteomes" id="UP000183610">
    <property type="component" value="Unassembled WGS sequence"/>
</dbReference>